<evidence type="ECO:0000256" key="3">
    <source>
        <dbReference type="ARBA" id="ARBA00023125"/>
    </source>
</evidence>
<dbReference type="InterPro" id="IPR025166">
    <property type="entry name" value="Integrase_DNA_bind_dom"/>
</dbReference>
<protein>
    <submittedName>
        <fullName evidence="6">Site-specific recombinase XerD</fullName>
    </submittedName>
</protein>
<dbReference type="InterPro" id="IPR002104">
    <property type="entry name" value="Integrase_catalytic"/>
</dbReference>
<evidence type="ECO:0000313" key="7">
    <source>
        <dbReference type="Proteomes" id="UP000199075"/>
    </source>
</evidence>
<evidence type="ECO:0000256" key="2">
    <source>
        <dbReference type="ARBA" id="ARBA00022908"/>
    </source>
</evidence>
<feature type="domain" description="Tyr recombinase" evidence="5">
    <location>
        <begin position="220"/>
        <end position="420"/>
    </location>
</feature>
<evidence type="ECO:0000313" key="6">
    <source>
        <dbReference type="EMBL" id="SDO19804.1"/>
    </source>
</evidence>
<sequence length="446" mass="50226">MTARKPISTDRQVAAFAPPEGQDKARCAVTNKAAGGLSLYVRTDRQAKAWVYRFRLGGKLIEMTLGRYPAMKLAMAREAHARAAELVEQGIDPRKHREAEKARNEAAWTMGEAFERWAAFYAEAPTKGGHPPTPRTVAQHRSRWRLHLAPRLAKFYVRDVTRRLLIEVLEHAASASKEEARKCLNLLRQMLDYCEDREQIDDNPAAGLTPAKIKARPGKPRDRHLSLSELRALWQAIADARHTPEGLAATAVLSASTANAIRLLILTGCRRTEVAAMRWEEVSRDSWTIPPERAKSRRAHRVYLAPLALEILREQRQNTASPFVFPSLTDPNKPIHPDSLSTAVARLQGRSRKEHDETAPLYSLPPFTTHDLRRSAATRWTEDLLVEPLLVEQMLAHAPPKLVATYNHAARWPAQKDVWKRWAELVADRIASDPGENVVVFRKSGA</sequence>
<dbReference type="PROSITE" id="PS51898">
    <property type="entry name" value="TYR_RECOMBINASE"/>
    <property type="match status" value="1"/>
</dbReference>
<dbReference type="Gene3D" id="1.10.443.10">
    <property type="entry name" value="Intergrase catalytic core"/>
    <property type="match status" value="1"/>
</dbReference>
<dbReference type="CDD" id="cd00801">
    <property type="entry name" value="INT_P4_C"/>
    <property type="match status" value="1"/>
</dbReference>
<comment type="similarity">
    <text evidence="1">Belongs to the 'phage' integrase family.</text>
</comment>
<dbReference type="SUPFAM" id="SSF56349">
    <property type="entry name" value="DNA breaking-rejoining enzymes"/>
    <property type="match status" value="1"/>
</dbReference>
<gene>
    <name evidence="6" type="ORF">SAMN04487957_104211</name>
</gene>
<keyword evidence="3" id="KW-0238">DNA-binding</keyword>
<name>A0A1H0HL76_9GAMM</name>
<dbReference type="GO" id="GO:0003677">
    <property type="term" value="F:DNA binding"/>
    <property type="evidence" value="ECO:0007669"/>
    <property type="project" value="UniProtKB-KW"/>
</dbReference>
<dbReference type="Pfam" id="PF22022">
    <property type="entry name" value="Phage_int_M"/>
    <property type="match status" value="1"/>
</dbReference>
<dbReference type="Pfam" id="PF00589">
    <property type="entry name" value="Phage_integrase"/>
    <property type="match status" value="1"/>
</dbReference>
<keyword evidence="7" id="KW-1185">Reference proteome</keyword>
<dbReference type="PANTHER" id="PTHR30629">
    <property type="entry name" value="PROPHAGE INTEGRASE"/>
    <property type="match status" value="1"/>
</dbReference>
<dbReference type="Gene3D" id="1.10.150.130">
    <property type="match status" value="1"/>
</dbReference>
<reference evidence="7" key="1">
    <citation type="submission" date="2016-10" db="EMBL/GenBank/DDBJ databases">
        <authorList>
            <person name="Varghese N."/>
            <person name="Submissions S."/>
        </authorList>
    </citation>
    <scope>NUCLEOTIDE SEQUENCE [LARGE SCALE GENOMIC DNA]</scope>
    <source>
        <strain evidence="7">CGMCC 1.6444</strain>
    </source>
</reference>
<dbReference type="STRING" id="419597.SAMN04487957_104211"/>
<proteinExistence type="inferred from homology"/>
<dbReference type="RefSeq" id="WP_089678024.1">
    <property type="nucleotide sequence ID" value="NZ_FNIV01000004.1"/>
</dbReference>
<dbReference type="InterPro" id="IPR013762">
    <property type="entry name" value="Integrase-like_cat_sf"/>
</dbReference>
<evidence type="ECO:0000256" key="4">
    <source>
        <dbReference type="ARBA" id="ARBA00023172"/>
    </source>
</evidence>
<dbReference type="PANTHER" id="PTHR30629:SF2">
    <property type="entry name" value="PROPHAGE INTEGRASE INTS-RELATED"/>
    <property type="match status" value="1"/>
</dbReference>
<dbReference type="InterPro" id="IPR011010">
    <property type="entry name" value="DNA_brk_join_enz"/>
</dbReference>
<dbReference type="GO" id="GO:0015074">
    <property type="term" value="P:DNA integration"/>
    <property type="evidence" value="ECO:0007669"/>
    <property type="project" value="UniProtKB-KW"/>
</dbReference>
<dbReference type="Gene3D" id="3.30.160.390">
    <property type="entry name" value="Integrase, DNA-binding domain"/>
    <property type="match status" value="1"/>
</dbReference>
<keyword evidence="4" id="KW-0233">DNA recombination</keyword>
<accession>A0A1H0HL76</accession>
<dbReference type="InterPro" id="IPR053876">
    <property type="entry name" value="Phage_int_M"/>
</dbReference>
<organism evidence="6 7">
    <name type="scientific">Halomonas shengliensis</name>
    <dbReference type="NCBI Taxonomy" id="419597"/>
    <lineage>
        <taxon>Bacteria</taxon>
        <taxon>Pseudomonadati</taxon>
        <taxon>Pseudomonadota</taxon>
        <taxon>Gammaproteobacteria</taxon>
        <taxon>Oceanospirillales</taxon>
        <taxon>Halomonadaceae</taxon>
        <taxon>Halomonas</taxon>
    </lineage>
</organism>
<evidence type="ECO:0000259" key="5">
    <source>
        <dbReference type="PROSITE" id="PS51898"/>
    </source>
</evidence>
<dbReference type="OrthoDB" id="9795573at2"/>
<dbReference type="GO" id="GO:0006310">
    <property type="term" value="P:DNA recombination"/>
    <property type="evidence" value="ECO:0007669"/>
    <property type="project" value="UniProtKB-KW"/>
</dbReference>
<dbReference type="InterPro" id="IPR038488">
    <property type="entry name" value="Integrase_DNA-bd_sf"/>
</dbReference>
<dbReference type="InterPro" id="IPR010998">
    <property type="entry name" value="Integrase_recombinase_N"/>
</dbReference>
<dbReference type="Pfam" id="PF13356">
    <property type="entry name" value="Arm-DNA-bind_3"/>
    <property type="match status" value="1"/>
</dbReference>
<evidence type="ECO:0000256" key="1">
    <source>
        <dbReference type="ARBA" id="ARBA00008857"/>
    </source>
</evidence>
<dbReference type="EMBL" id="FNIV01000004">
    <property type="protein sequence ID" value="SDO19804.1"/>
    <property type="molecule type" value="Genomic_DNA"/>
</dbReference>
<dbReference type="InterPro" id="IPR050808">
    <property type="entry name" value="Phage_Integrase"/>
</dbReference>
<keyword evidence="2" id="KW-0229">DNA integration</keyword>
<dbReference type="AlphaFoldDB" id="A0A1H0HL76"/>
<dbReference type="Proteomes" id="UP000199075">
    <property type="component" value="Unassembled WGS sequence"/>
</dbReference>